<name>A0A8S0WJ30_CYCAE</name>
<dbReference type="OrthoDB" id="37659at2759"/>
<reference evidence="1 2" key="1">
    <citation type="submission" date="2020-01" db="EMBL/GenBank/DDBJ databases">
        <authorList>
            <person name="Gupta K D."/>
        </authorList>
    </citation>
    <scope>NUCLEOTIDE SEQUENCE [LARGE SCALE GENOMIC DNA]</scope>
</reference>
<keyword evidence="2" id="KW-1185">Reference proteome</keyword>
<dbReference type="EMBL" id="CACVBS010000001">
    <property type="protein sequence ID" value="CAA7257449.1"/>
    <property type="molecule type" value="Genomic_DNA"/>
</dbReference>
<comment type="caution">
    <text evidence="1">The sequence shown here is derived from an EMBL/GenBank/DDBJ whole genome shotgun (WGS) entry which is preliminary data.</text>
</comment>
<organism evidence="1 2">
    <name type="scientific">Cyclocybe aegerita</name>
    <name type="common">Black poplar mushroom</name>
    <name type="synonym">Agrocybe aegerita</name>
    <dbReference type="NCBI Taxonomy" id="1973307"/>
    <lineage>
        <taxon>Eukaryota</taxon>
        <taxon>Fungi</taxon>
        <taxon>Dikarya</taxon>
        <taxon>Basidiomycota</taxon>
        <taxon>Agaricomycotina</taxon>
        <taxon>Agaricomycetes</taxon>
        <taxon>Agaricomycetidae</taxon>
        <taxon>Agaricales</taxon>
        <taxon>Agaricineae</taxon>
        <taxon>Bolbitiaceae</taxon>
        <taxon>Cyclocybe</taxon>
    </lineage>
</organism>
<gene>
    <name evidence="1" type="ORF">AAE3_LOCUS784</name>
</gene>
<protein>
    <submittedName>
        <fullName evidence="1">Uncharacterized protein</fullName>
    </submittedName>
</protein>
<sequence length="166" mass="18737">MANGGAGANTPAPAALPHPIFIAQYAIVGHPRRTEHWSIMALLSAKKARIFELTGNYDTFAYVNYETILATDPRQHDARGGFLLCQISDEKLEWFANALKAIEVVRGTPDYDCQTWAMQAVRLLQDGGLVPRVVTERQIREEMEVEKERWEVADDILLERLIAERS</sequence>
<evidence type="ECO:0000313" key="1">
    <source>
        <dbReference type="EMBL" id="CAA7257449.1"/>
    </source>
</evidence>
<proteinExistence type="predicted"/>
<dbReference type="Proteomes" id="UP000467700">
    <property type="component" value="Unassembled WGS sequence"/>
</dbReference>
<accession>A0A8S0WJ30</accession>
<evidence type="ECO:0000313" key="2">
    <source>
        <dbReference type="Proteomes" id="UP000467700"/>
    </source>
</evidence>
<dbReference type="AlphaFoldDB" id="A0A8S0WJ30"/>